<name>A0ABS5D0H7_9FLAO</name>
<organism evidence="1 2">
    <name type="scientific">Flavobacterium erciyesense</name>
    <dbReference type="NCBI Taxonomy" id="2825842"/>
    <lineage>
        <taxon>Bacteria</taxon>
        <taxon>Pseudomonadati</taxon>
        <taxon>Bacteroidota</taxon>
        <taxon>Flavobacteriia</taxon>
        <taxon>Flavobacteriales</taxon>
        <taxon>Flavobacteriaceae</taxon>
        <taxon>Flavobacterium</taxon>
    </lineage>
</organism>
<keyword evidence="2" id="KW-1185">Reference proteome</keyword>
<dbReference type="RefSeq" id="WP_210788062.1">
    <property type="nucleotide sequence ID" value="NZ_JAGPXB010000001.1"/>
</dbReference>
<reference evidence="1 2" key="1">
    <citation type="submission" date="2021-04" db="EMBL/GenBank/DDBJ databases">
        <title>Description of novel Flavobacterium sp. F-328.</title>
        <authorList>
            <person name="Saticioglu I.B."/>
        </authorList>
    </citation>
    <scope>NUCLEOTIDE SEQUENCE [LARGE SCALE GENOMIC DNA]</scope>
    <source>
        <strain evidence="1 2">F-328</strain>
    </source>
</reference>
<sequence>MKIKNLFRFCFDYEARKLRKKAVQLALKSNVDSACITQVAIKIENYIKTGTL</sequence>
<evidence type="ECO:0000313" key="2">
    <source>
        <dbReference type="Proteomes" id="UP000679008"/>
    </source>
</evidence>
<gene>
    <name evidence="1" type="ORF">KBJ98_02240</name>
</gene>
<dbReference type="EMBL" id="JAGPXB010000001">
    <property type="protein sequence ID" value="MBQ0907516.1"/>
    <property type="molecule type" value="Genomic_DNA"/>
</dbReference>
<accession>A0ABS5D0H7</accession>
<protein>
    <submittedName>
        <fullName evidence="1">Uncharacterized protein</fullName>
    </submittedName>
</protein>
<proteinExistence type="predicted"/>
<dbReference type="Proteomes" id="UP000679008">
    <property type="component" value="Unassembled WGS sequence"/>
</dbReference>
<evidence type="ECO:0000313" key="1">
    <source>
        <dbReference type="EMBL" id="MBQ0907516.1"/>
    </source>
</evidence>
<comment type="caution">
    <text evidence="1">The sequence shown here is derived from an EMBL/GenBank/DDBJ whole genome shotgun (WGS) entry which is preliminary data.</text>
</comment>